<gene>
    <name evidence="2" type="ORF">IFK94_14720</name>
</gene>
<reference evidence="2 3" key="1">
    <citation type="submission" date="2020-08" db="EMBL/GenBank/DDBJ databases">
        <title>Acidobacteriota in marine sediments use diverse sulfur dissimilation pathways.</title>
        <authorList>
            <person name="Wasmund K."/>
        </authorList>
    </citation>
    <scope>NUCLEOTIDE SEQUENCE [LARGE SCALE GENOMIC DNA]</scope>
    <source>
        <strain evidence="2">MAG AM4</strain>
    </source>
</reference>
<organism evidence="2 3">
    <name type="scientific">Candidatus Polarisedimenticola svalbardensis</name>
    <dbReference type="NCBI Taxonomy" id="2886004"/>
    <lineage>
        <taxon>Bacteria</taxon>
        <taxon>Pseudomonadati</taxon>
        <taxon>Acidobacteriota</taxon>
        <taxon>Candidatus Polarisedimenticolia</taxon>
        <taxon>Candidatus Polarisedimenticolales</taxon>
        <taxon>Candidatus Polarisedimenticolaceae</taxon>
        <taxon>Candidatus Polarisedimenticola</taxon>
    </lineage>
</organism>
<feature type="domain" description="Roadblock/LAMTOR2" evidence="1">
    <location>
        <begin position="2"/>
        <end position="93"/>
    </location>
</feature>
<name>A0A8J6YA30_9BACT</name>
<comment type="caution">
    <text evidence="2">The sequence shown here is derived from an EMBL/GenBank/DDBJ whole genome shotgun (WGS) entry which is preliminary data.</text>
</comment>
<sequence length="119" mass="12676">MLNDVLKQAAAAVQGVDGVFLVAMDGMEVARSGDPGDFPLEFMAASYADIMRKLEAAGKEVDFESPAELMVTTSGRKLIFRAVTPEYGLLAVVAPGGITGKARYELGKAARLLRPELED</sequence>
<accession>A0A8J6YA30</accession>
<evidence type="ECO:0000259" key="1">
    <source>
        <dbReference type="SMART" id="SM00960"/>
    </source>
</evidence>
<dbReference type="Gene3D" id="3.30.450.30">
    <property type="entry name" value="Dynein light chain 2a, cytoplasmic"/>
    <property type="match status" value="1"/>
</dbReference>
<evidence type="ECO:0000313" key="3">
    <source>
        <dbReference type="Proteomes" id="UP000648239"/>
    </source>
</evidence>
<dbReference type="SMART" id="SM00960">
    <property type="entry name" value="Robl_LC7"/>
    <property type="match status" value="1"/>
</dbReference>
<dbReference type="AlphaFoldDB" id="A0A8J6YA30"/>
<dbReference type="SUPFAM" id="SSF103196">
    <property type="entry name" value="Roadblock/LC7 domain"/>
    <property type="match status" value="1"/>
</dbReference>
<dbReference type="Proteomes" id="UP000648239">
    <property type="component" value="Unassembled WGS sequence"/>
</dbReference>
<evidence type="ECO:0000313" key="2">
    <source>
        <dbReference type="EMBL" id="MBD3869371.1"/>
    </source>
</evidence>
<protein>
    <submittedName>
        <fullName evidence="2">Roadblock/LC7 domain-containing protein</fullName>
    </submittedName>
</protein>
<dbReference type="InterPro" id="IPR004942">
    <property type="entry name" value="Roadblock/LAMTOR2_dom"/>
</dbReference>
<proteinExistence type="predicted"/>
<dbReference type="Pfam" id="PF03259">
    <property type="entry name" value="Robl_LC7"/>
    <property type="match status" value="1"/>
</dbReference>
<dbReference type="EMBL" id="JACXWD010000080">
    <property type="protein sequence ID" value="MBD3869371.1"/>
    <property type="molecule type" value="Genomic_DNA"/>
</dbReference>